<dbReference type="InterPro" id="IPR052162">
    <property type="entry name" value="Sensor_kinase/Photoreceptor"/>
</dbReference>
<evidence type="ECO:0000313" key="11">
    <source>
        <dbReference type="Proteomes" id="UP000223606"/>
    </source>
</evidence>
<dbReference type="Gene3D" id="3.30.565.10">
    <property type="entry name" value="Histidine kinase-like ATPase, C-terminal domain"/>
    <property type="match status" value="1"/>
</dbReference>
<comment type="catalytic activity">
    <reaction evidence="1">
        <text>ATP + protein L-histidine = ADP + protein N-phospho-L-histidine.</text>
        <dbReference type="EC" id="2.7.13.3"/>
    </reaction>
</comment>
<feature type="transmembrane region" description="Helical" evidence="6">
    <location>
        <begin position="94"/>
        <end position="116"/>
    </location>
</feature>
<feature type="domain" description="PAC" evidence="9">
    <location>
        <begin position="248"/>
        <end position="300"/>
    </location>
</feature>
<dbReference type="KEGG" id="hdi:HDIA_3025"/>
<dbReference type="InterPro" id="IPR036890">
    <property type="entry name" value="HATPase_C_sf"/>
</dbReference>
<dbReference type="Pfam" id="PF13426">
    <property type="entry name" value="PAS_9"/>
    <property type="match status" value="1"/>
</dbReference>
<evidence type="ECO:0000256" key="3">
    <source>
        <dbReference type="ARBA" id="ARBA00022553"/>
    </source>
</evidence>
<dbReference type="EC" id="2.7.13.3" evidence="2"/>
<evidence type="ECO:0000256" key="5">
    <source>
        <dbReference type="ARBA" id="ARBA00022777"/>
    </source>
</evidence>
<dbReference type="SMART" id="SM00091">
    <property type="entry name" value="PAS"/>
    <property type="match status" value="1"/>
</dbReference>
<dbReference type="InterPro" id="IPR000014">
    <property type="entry name" value="PAS"/>
</dbReference>
<sequence>MNGAAGEQVLSRGATMGWDPTLVWVHVVTESLIAFFLLLLCVGFAVFLRRRLERSFAGVFALFGLLFLALAITFAVDAASMWQPLHWSSTLARLVSALLVGIAAVLFWVMLPRFVLLPSRDDMTRVNAELARRVAENDAINLELAAMRGDLERKVKERTAELETAQAEAALREQYFLRSFRGAPALLFIVDAQVRLVDASDAWLKKLGYTRDEAIGMEAWRFVDEESRQRLAAMDWRAELDRCGGLISELDVSYVRKDGTIIEAEVSLKQGDDPLADQQLFYNQVVDVTERNRARRAMEQQQQTLVRANESLEQFAYIASHDMQEPLRKIVLYADMLREALAHGQAEDVHYAADVVRDAALRARSVVSDLLAYSRASNRRVELTECDLLQAIQDVQFTLSQSISESGAIIRLSGPSVRLLADRLLLDHILQNLVTNAIKYARDGVPPEIDIKVSLLPRRRLSIEVADNGIGFENEHAKKIFEPFTRLHNRSEFPGTGIGLAICRAACERHGWKIQAEGHPGQGAVFTLELPRGGYVLDESADEEGREAASG</sequence>
<evidence type="ECO:0000259" key="9">
    <source>
        <dbReference type="PROSITE" id="PS50113"/>
    </source>
</evidence>
<dbReference type="SUPFAM" id="SSF47384">
    <property type="entry name" value="Homodimeric domain of signal transducing histidine kinase"/>
    <property type="match status" value="1"/>
</dbReference>
<dbReference type="InterPro" id="IPR000700">
    <property type="entry name" value="PAS-assoc_C"/>
</dbReference>
<dbReference type="InterPro" id="IPR004358">
    <property type="entry name" value="Sig_transdc_His_kin-like_C"/>
</dbReference>
<keyword evidence="5" id="KW-0418">Kinase</keyword>
<dbReference type="PROSITE" id="PS50113">
    <property type="entry name" value="PAC"/>
    <property type="match status" value="1"/>
</dbReference>
<evidence type="ECO:0000256" key="6">
    <source>
        <dbReference type="SAM" id="Phobius"/>
    </source>
</evidence>
<keyword evidence="11" id="KW-1185">Reference proteome</keyword>
<feature type="transmembrane region" description="Helical" evidence="6">
    <location>
        <begin position="60"/>
        <end position="82"/>
    </location>
</feature>
<dbReference type="InterPro" id="IPR005467">
    <property type="entry name" value="His_kinase_dom"/>
</dbReference>
<keyword evidence="6" id="KW-0472">Membrane</keyword>
<evidence type="ECO:0000313" key="10">
    <source>
        <dbReference type="EMBL" id="SON56566.1"/>
    </source>
</evidence>
<dbReference type="PROSITE" id="PS50109">
    <property type="entry name" value="HIS_KIN"/>
    <property type="match status" value="1"/>
</dbReference>
<dbReference type="Pfam" id="PF02518">
    <property type="entry name" value="HATPase_c"/>
    <property type="match status" value="1"/>
</dbReference>
<dbReference type="EMBL" id="LT960614">
    <property type="protein sequence ID" value="SON56566.1"/>
    <property type="molecule type" value="Genomic_DNA"/>
</dbReference>
<dbReference type="Gene3D" id="1.10.287.130">
    <property type="match status" value="1"/>
</dbReference>
<dbReference type="Proteomes" id="UP000223606">
    <property type="component" value="Chromosome 1"/>
</dbReference>
<dbReference type="CDD" id="cd00082">
    <property type="entry name" value="HisKA"/>
    <property type="match status" value="1"/>
</dbReference>
<dbReference type="Gene3D" id="3.30.450.20">
    <property type="entry name" value="PAS domain"/>
    <property type="match status" value="1"/>
</dbReference>
<dbReference type="InterPro" id="IPR003661">
    <property type="entry name" value="HisK_dim/P_dom"/>
</dbReference>
<reference evidence="11" key="1">
    <citation type="submission" date="2017-09" db="EMBL/GenBank/DDBJ databases">
        <title>Genome sequence of Nannocystis excedens DSM 71.</title>
        <authorList>
            <person name="Blom J."/>
        </authorList>
    </citation>
    <scope>NUCLEOTIDE SEQUENCE [LARGE SCALE GENOMIC DNA]</scope>
    <source>
        <strain evidence="11">type strain: E19</strain>
    </source>
</reference>
<dbReference type="AlphaFoldDB" id="A0A2C9D8G5"/>
<dbReference type="GO" id="GO:0000155">
    <property type="term" value="F:phosphorelay sensor kinase activity"/>
    <property type="evidence" value="ECO:0007669"/>
    <property type="project" value="InterPro"/>
</dbReference>
<evidence type="ECO:0000256" key="2">
    <source>
        <dbReference type="ARBA" id="ARBA00012438"/>
    </source>
</evidence>
<evidence type="ECO:0000256" key="1">
    <source>
        <dbReference type="ARBA" id="ARBA00000085"/>
    </source>
</evidence>
<dbReference type="InterPro" id="IPR036097">
    <property type="entry name" value="HisK_dim/P_sf"/>
</dbReference>
<dbReference type="SMART" id="SM00388">
    <property type="entry name" value="HisKA"/>
    <property type="match status" value="1"/>
</dbReference>
<dbReference type="PANTHER" id="PTHR43304">
    <property type="entry name" value="PHYTOCHROME-LIKE PROTEIN CPH1"/>
    <property type="match status" value="1"/>
</dbReference>
<dbReference type="InterPro" id="IPR035965">
    <property type="entry name" value="PAS-like_dom_sf"/>
</dbReference>
<feature type="domain" description="Histidine kinase" evidence="7">
    <location>
        <begin position="318"/>
        <end position="534"/>
    </location>
</feature>
<feature type="domain" description="PAS" evidence="8">
    <location>
        <begin position="172"/>
        <end position="231"/>
    </location>
</feature>
<keyword evidence="6" id="KW-1133">Transmembrane helix</keyword>
<dbReference type="PRINTS" id="PR00344">
    <property type="entry name" value="BCTRLSENSOR"/>
</dbReference>
<dbReference type="SUPFAM" id="SSF55785">
    <property type="entry name" value="PYP-like sensor domain (PAS domain)"/>
    <property type="match status" value="1"/>
</dbReference>
<dbReference type="SUPFAM" id="SSF55874">
    <property type="entry name" value="ATPase domain of HSP90 chaperone/DNA topoisomerase II/histidine kinase"/>
    <property type="match status" value="1"/>
</dbReference>
<evidence type="ECO:0000256" key="4">
    <source>
        <dbReference type="ARBA" id="ARBA00022679"/>
    </source>
</evidence>
<dbReference type="CDD" id="cd00130">
    <property type="entry name" value="PAS"/>
    <property type="match status" value="1"/>
</dbReference>
<dbReference type="InterPro" id="IPR003594">
    <property type="entry name" value="HATPase_dom"/>
</dbReference>
<name>A0A2C9D8G5_9HYPH</name>
<protein>
    <recommendedName>
        <fullName evidence="2">histidine kinase</fullName>
        <ecNumber evidence="2">2.7.13.3</ecNumber>
    </recommendedName>
</protein>
<accession>A0A2C9D8G5</accession>
<organism evidence="10 11">
    <name type="scientific">Hartmannibacter diazotrophicus</name>
    <dbReference type="NCBI Taxonomy" id="1482074"/>
    <lineage>
        <taxon>Bacteria</taxon>
        <taxon>Pseudomonadati</taxon>
        <taxon>Pseudomonadota</taxon>
        <taxon>Alphaproteobacteria</taxon>
        <taxon>Hyphomicrobiales</taxon>
        <taxon>Pleomorphomonadaceae</taxon>
        <taxon>Hartmannibacter</taxon>
    </lineage>
</organism>
<keyword evidence="6" id="KW-0812">Transmembrane</keyword>
<evidence type="ECO:0000259" key="7">
    <source>
        <dbReference type="PROSITE" id="PS50109"/>
    </source>
</evidence>
<keyword evidence="3" id="KW-0597">Phosphoprotein</keyword>
<dbReference type="PANTHER" id="PTHR43304:SF1">
    <property type="entry name" value="PAC DOMAIN-CONTAINING PROTEIN"/>
    <property type="match status" value="1"/>
</dbReference>
<gene>
    <name evidence="10" type="primary">cph1_4</name>
    <name evidence="10" type="ORF">HDIA_3025</name>
</gene>
<proteinExistence type="predicted"/>
<dbReference type="PROSITE" id="PS50112">
    <property type="entry name" value="PAS"/>
    <property type="match status" value="1"/>
</dbReference>
<evidence type="ECO:0000259" key="8">
    <source>
        <dbReference type="PROSITE" id="PS50112"/>
    </source>
</evidence>
<dbReference type="SMART" id="SM00387">
    <property type="entry name" value="HATPase_c"/>
    <property type="match status" value="1"/>
</dbReference>
<dbReference type="NCBIfam" id="TIGR00229">
    <property type="entry name" value="sensory_box"/>
    <property type="match status" value="1"/>
</dbReference>
<keyword evidence="4 10" id="KW-0808">Transferase</keyword>
<dbReference type="Pfam" id="PF00512">
    <property type="entry name" value="HisKA"/>
    <property type="match status" value="1"/>
</dbReference>
<feature type="transmembrane region" description="Helical" evidence="6">
    <location>
        <begin position="23"/>
        <end position="48"/>
    </location>
</feature>